<dbReference type="Proteomes" id="UP000266861">
    <property type="component" value="Unassembled WGS sequence"/>
</dbReference>
<evidence type="ECO:0000313" key="1">
    <source>
        <dbReference type="EMBL" id="RHZ85566.1"/>
    </source>
</evidence>
<keyword evidence="2" id="KW-1185">Reference proteome</keyword>
<protein>
    <submittedName>
        <fullName evidence="1">Uncharacterized protein</fullName>
    </submittedName>
</protein>
<dbReference type="OrthoDB" id="5464at2759"/>
<proteinExistence type="predicted"/>
<organism evidence="1 2">
    <name type="scientific">Diversispora epigaea</name>
    <dbReference type="NCBI Taxonomy" id="1348612"/>
    <lineage>
        <taxon>Eukaryota</taxon>
        <taxon>Fungi</taxon>
        <taxon>Fungi incertae sedis</taxon>
        <taxon>Mucoromycota</taxon>
        <taxon>Glomeromycotina</taxon>
        <taxon>Glomeromycetes</taxon>
        <taxon>Diversisporales</taxon>
        <taxon>Diversisporaceae</taxon>
        <taxon>Diversispora</taxon>
    </lineage>
</organism>
<dbReference type="EMBL" id="PQFF01000061">
    <property type="protein sequence ID" value="RHZ85566.1"/>
    <property type="molecule type" value="Genomic_DNA"/>
</dbReference>
<name>A0A397JHZ1_9GLOM</name>
<accession>A0A397JHZ1</accession>
<evidence type="ECO:0000313" key="2">
    <source>
        <dbReference type="Proteomes" id="UP000266861"/>
    </source>
</evidence>
<gene>
    <name evidence="1" type="ORF">Glove_64g15</name>
</gene>
<reference evidence="1 2" key="1">
    <citation type="submission" date="2018-08" db="EMBL/GenBank/DDBJ databases">
        <title>Genome and evolution of the arbuscular mycorrhizal fungus Diversispora epigaea (formerly Glomus versiforme) and its bacterial endosymbionts.</title>
        <authorList>
            <person name="Sun X."/>
            <person name="Fei Z."/>
            <person name="Harrison M."/>
        </authorList>
    </citation>
    <scope>NUCLEOTIDE SEQUENCE [LARGE SCALE GENOMIC DNA]</scope>
    <source>
        <strain evidence="1 2">IT104</strain>
    </source>
</reference>
<comment type="caution">
    <text evidence="1">The sequence shown here is derived from an EMBL/GenBank/DDBJ whole genome shotgun (WGS) entry which is preliminary data.</text>
</comment>
<dbReference type="Gene3D" id="3.20.20.220">
    <property type="match status" value="1"/>
</dbReference>
<dbReference type="AlphaFoldDB" id="A0A397JHZ1"/>
<sequence>MLELNRTVTLGALDENNNVIDVPQFLLSTDKEDIKDFRYLTNRLEKNILILNYREEKFLNAAKLVRGVYMAGKDGWLKKYGSPSPVHDNIEDTHKSR</sequence>